<dbReference type="AlphaFoldDB" id="A0A917Z4Q4"/>
<accession>A0A917Z4Q4</accession>
<organism evidence="2 3">
    <name type="scientific">Bowmanella pacifica</name>
    <dbReference type="NCBI Taxonomy" id="502051"/>
    <lineage>
        <taxon>Bacteria</taxon>
        <taxon>Pseudomonadati</taxon>
        <taxon>Pseudomonadota</taxon>
        <taxon>Gammaproteobacteria</taxon>
        <taxon>Alteromonadales</taxon>
        <taxon>Alteromonadaceae</taxon>
        <taxon>Bowmanella</taxon>
    </lineage>
</organism>
<protein>
    <submittedName>
        <fullName evidence="2">Uncharacterized protein</fullName>
    </submittedName>
</protein>
<evidence type="ECO:0000313" key="3">
    <source>
        <dbReference type="Proteomes" id="UP000606935"/>
    </source>
</evidence>
<keyword evidence="1" id="KW-0472">Membrane</keyword>
<evidence type="ECO:0000256" key="1">
    <source>
        <dbReference type="SAM" id="Phobius"/>
    </source>
</evidence>
<keyword evidence="3" id="KW-1185">Reference proteome</keyword>
<gene>
    <name evidence="2" type="ORF">GCM10010982_31820</name>
</gene>
<dbReference type="Proteomes" id="UP000606935">
    <property type="component" value="Unassembled WGS sequence"/>
</dbReference>
<dbReference type="RefSeq" id="WP_188697438.1">
    <property type="nucleotide sequence ID" value="NZ_BMLS01000006.1"/>
</dbReference>
<comment type="caution">
    <text evidence="2">The sequence shown here is derived from an EMBL/GenBank/DDBJ whole genome shotgun (WGS) entry which is preliminary data.</text>
</comment>
<feature type="transmembrane region" description="Helical" evidence="1">
    <location>
        <begin position="56"/>
        <end position="79"/>
    </location>
</feature>
<reference evidence="2" key="2">
    <citation type="submission" date="2020-09" db="EMBL/GenBank/DDBJ databases">
        <authorList>
            <person name="Sun Q."/>
            <person name="Zhou Y."/>
        </authorList>
    </citation>
    <scope>NUCLEOTIDE SEQUENCE</scope>
    <source>
        <strain evidence="2">CGMCC 1.7086</strain>
    </source>
</reference>
<name>A0A917Z4Q4_9ALTE</name>
<evidence type="ECO:0000313" key="2">
    <source>
        <dbReference type="EMBL" id="GGO72799.1"/>
    </source>
</evidence>
<keyword evidence="1" id="KW-1133">Transmembrane helix</keyword>
<dbReference type="EMBL" id="BMLS01000006">
    <property type="protein sequence ID" value="GGO72799.1"/>
    <property type="molecule type" value="Genomic_DNA"/>
</dbReference>
<sequence length="196" mass="21920">MTDDEKRLSALYQSMEKENSPDHLDARILAMAERGAAVHSVPLESKDTSRWSSWRWPLSSVVSAALLVGVLFFTTSPILPPEEQVLSAPPRYDVMPSAPQQERHEYQAMPEGKRQVAERLELDVAAEQAKESRVTSKALTRERLAEIDRLIADGKTKQAGDLLLILVEEIPEVKVRLSEAQQTLLQDALHRAANSQ</sequence>
<reference evidence="2" key="1">
    <citation type="journal article" date="2014" name="Int. J. Syst. Evol. Microbiol.">
        <title>Complete genome sequence of Corynebacterium casei LMG S-19264T (=DSM 44701T), isolated from a smear-ripened cheese.</title>
        <authorList>
            <consortium name="US DOE Joint Genome Institute (JGI-PGF)"/>
            <person name="Walter F."/>
            <person name="Albersmeier A."/>
            <person name="Kalinowski J."/>
            <person name="Ruckert C."/>
        </authorList>
    </citation>
    <scope>NUCLEOTIDE SEQUENCE</scope>
    <source>
        <strain evidence="2">CGMCC 1.7086</strain>
    </source>
</reference>
<proteinExistence type="predicted"/>
<keyword evidence="1" id="KW-0812">Transmembrane</keyword>